<evidence type="ECO:0000256" key="1">
    <source>
        <dbReference type="ARBA" id="ARBA00010333"/>
    </source>
</evidence>
<dbReference type="EMBL" id="FLRB01000035">
    <property type="protein sequence ID" value="SBT22872.1"/>
    <property type="molecule type" value="Genomic_DNA"/>
</dbReference>
<evidence type="ECO:0000313" key="5">
    <source>
        <dbReference type="EMBL" id="SBT19304.1"/>
    </source>
</evidence>
<feature type="signal peptide" evidence="3">
    <location>
        <begin position="1"/>
        <end position="19"/>
    </location>
</feature>
<evidence type="ECO:0000256" key="2">
    <source>
        <dbReference type="ARBA" id="ARBA00022729"/>
    </source>
</evidence>
<evidence type="ECO:0000313" key="8">
    <source>
        <dbReference type="Proteomes" id="UP000092871"/>
    </source>
</evidence>
<evidence type="ECO:0000313" key="6">
    <source>
        <dbReference type="EMBL" id="SBT22872.1"/>
    </source>
</evidence>
<dbReference type="Pfam" id="PF00497">
    <property type="entry name" value="SBP_bac_3"/>
    <property type="match status" value="1"/>
</dbReference>
<proteinExistence type="inferred from homology"/>
<reference evidence="6 7" key="1">
    <citation type="submission" date="2016-06" db="EMBL/GenBank/DDBJ databases">
        <authorList>
            <person name="Rodrigo-Torres L."/>
            <person name="Arahal D.R."/>
        </authorList>
    </citation>
    <scope>NUCLEOTIDE SEQUENCE [LARGE SCALE GENOMIC DNA]</scope>
    <source>
        <strain evidence="6 7">CECT 5116</strain>
    </source>
</reference>
<gene>
    <name evidence="5" type="ORF">MGA5115_03466</name>
    <name evidence="6" type="ORF">MGA5116_03502</name>
</gene>
<dbReference type="Proteomes" id="UP000092840">
    <property type="component" value="Unassembled WGS sequence"/>
</dbReference>
<feature type="chain" id="PRO_5008677107" evidence="3">
    <location>
        <begin position="20"/>
        <end position="274"/>
    </location>
</feature>
<accession>A0A1C3JVP3</accession>
<organism evidence="5 8">
    <name type="scientific">Marinomonas gallaica</name>
    <dbReference type="NCBI Taxonomy" id="1806667"/>
    <lineage>
        <taxon>Bacteria</taxon>
        <taxon>Pseudomonadati</taxon>
        <taxon>Pseudomonadota</taxon>
        <taxon>Gammaproteobacteria</taxon>
        <taxon>Oceanospirillales</taxon>
        <taxon>Oceanospirillaceae</taxon>
        <taxon>Marinomonas</taxon>
    </lineage>
</organism>
<comment type="similarity">
    <text evidence="1">Belongs to the bacterial solute-binding protein 3 family.</text>
</comment>
<dbReference type="PANTHER" id="PTHR35936">
    <property type="entry name" value="MEMBRANE-BOUND LYTIC MUREIN TRANSGLYCOSYLASE F"/>
    <property type="match status" value="1"/>
</dbReference>
<dbReference type="PANTHER" id="PTHR35936:SF25">
    <property type="entry name" value="ABC TRANSPORTER SUBSTRATE-BINDING PROTEIN"/>
    <property type="match status" value="1"/>
</dbReference>
<name>A0A1C3JVP3_9GAMM</name>
<sequence length="274" mass="30780">MRSLTFWLVTLLFSVSAWATEAFSEEPLALNNITVRICGTTAYPPVSWVTPGGRVEGVNAMIVHALLKPLGISVDDQQDSNWQRCLKEVELGNVDIMTGFRNEVRSEYMVFLETPIVREDINLFYPASKPLVFNDWEGLSGKRVGVLMGDSFGDRVDSALAKYLRLEWVSSQHQNLLKLADHRLDAVPMGKLSGQLLINAFGLTGQIDSVATDVSDYWYVAISKRSPLMQWLPRLNSELKALLSDPKLIPLWMKQQRSMYLQSTAEETSGQDIP</sequence>
<evidence type="ECO:0000256" key="3">
    <source>
        <dbReference type="SAM" id="SignalP"/>
    </source>
</evidence>
<dbReference type="AlphaFoldDB" id="A0A1C3JVP3"/>
<reference evidence="5 8" key="2">
    <citation type="submission" date="2016-06" db="EMBL/GenBank/DDBJ databases">
        <authorList>
            <person name="Kjaerup R.B."/>
            <person name="Dalgaard T.S."/>
            <person name="Juul-Madsen H.R."/>
        </authorList>
    </citation>
    <scope>NUCLEOTIDE SEQUENCE [LARGE SCALE GENOMIC DNA]</scope>
    <source>
        <strain evidence="5 8">CECT 5115</strain>
    </source>
</reference>
<feature type="domain" description="Solute-binding protein family 3/N-terminal" evidence="4">
    <location>
        <begin position="36"/>
        <end position="187"/>
    </location>
</feature>
<protein>
    <submittedName>
        <fullName evidence="5">Bacterial extracellular solute-binding proteins, family 3</fullName>
    </submittedName>
</protein>
<dbReference type="RefSeq" id="WP_067038546.1">
    <property type="nucleotide sequence ID" value="NZ_FLRA01000035.1"/>
</dbReference>
<dbReference type="SUPFAM" id="SSF53850">
    <property type="entry name" value="Periplasmic binding protein-like II"/>
    <property type="match status" value="1"/>
</dbReference>
<dbReference type="InterPro" id="IPR001638">
    <property type="entry name" value="Solute-binding_3/MltF_N"/>
</dbReference>
<keyword evidence="7" id="KW-1185">Reference proteome</keyword>
<evidence type="ECO:0000313" key="7">
    <source>
        <dbReference type="Proteomes" id="UP000092840"/>
    </source>
</evidence>
<dbReference type="Gene3D" id="3.40.190.10">
    <property type="entry name" value="Periplasmic binding protein-like II"/>
    <property type="match status" value="2"/>
</dbReference>
<dbReference type="OrthoDB" id="370676at2"/>
<dbReference type="Proteomes" id="UP000092871">
    <property type="component" value="Unassembled WGS sequence"/>
</dbReference>
<keyword evidence="2 3" id="KW-0732">Signal</keyword>
<evidence type="ECO:0000259" key="4">
    <source>
        <dbReference type="Pfam" id="PF00497"/>
    </source>
</evidence>
<dbReference type="EMBL" id="FLRA01000035">
    <property type="protein sequence ID" value="SBT19304.1"/>
    <property type="molecule type" value="Genomic_DNA"/>
</dbReference>